<dbReference type="AlphaFoldDB" id="A0A6J8BPS3"/>
<dbReference type="CDD" id="cd01647">
    <property type="entry name" value="RT_LTR"/>
    <property type="match status" value="1"/>
</dbReference>
<evidence type="ECO:0000313" key="3">
    <source>
        <dbReference type="Proteomes" id="UP000507470"/>
    </source>
</evidence>
<reference evidence="2 3" key="1">
    <citation type="submission" date="2020-06" db="EMBL/GenBank/DDBJ databases">
        <authorList>
            <person name="Li R."/>
            <person name="Bekaert M."/>
        </authorList>
    </citation>
    <scope>NUCLEOTIDE SEQUENCE [LARGE SCALE GENOMIC DNA]</scope>
    <source>
        <strain evidence="3">wild</strain>
    </source>
</reference>
<dbReference type="Pfam" id="PF00078">
    <property type="entry name" value="RVT_1"/>
    <property type="match status" value="1"/>
</dbReference>
<dbReference type="InterPro" id="IPR043502">
    <property type="entry name" value="DNA/RNA_pol_sf"/>
</dbReference>
<dbReference type="EMBL" id="CACVKT020003642">
    <property type="protein sequence ID" value="CAC5384739.1"/>
    <property type="molecule type" value="Genomic_DNA"/>
</dbReference>
<evidence type="ECO:0000313" key="2">
    <source>
        <dbReference type="EMBL" id="CAC5384739.1"/>
    </source>
</evidence>
<dbReference type="Gene3D" id="3.10.10.10">
    <property type="entry name" value="HIV Type 1 Reverse Transcriptase, subunit A, domain 1"/>
    <property type="match status" value="1"/>
</dbReference>
<dbReference type="PANTHER" id="PTHR37984:SF5">
    <property type="entry name" value="PROTEIN NYNRIN-LIKE"/>
    <property type="match status" value="1"/>
</dbReference>
<evidence type="ECO:0000259" key="1">
    <source>
        <dbReference type="Pfam" id="PF00078"/>
    </source>
</evidence>
<proteinExistence type="predicted"/>
<dbReference type="Proteomes" id="UP000507470">
    <property type="component" value="Unassembled WGS sequence"/>
</dbReference>
<sequence>MNHFAAMCKTKPSKSRDLRYKKNIQTISESDSSSDDEFYVGTIDTPVHTKDNKCNQTNQIPEDIRKNYADIFKGIGCIPGEHSIQIDSTVQPTSMVHAPRKVPIAIKDKVKEELQRMEQNEIIVKQTEPTPWVNSMVTVIKPNNKVRICLAPIDLNKGIRRAHYPLKTTEEMIANMPEAKVLSKIDAKTGFWQLKLTEESSKLCTFNTPFGRFRFKRLPFGIVSASEVFQRAMSEMFDDIEGAVSIIDDVLI</sequence>
<name>A0A6J8BPS3_MYTCO</name>
<keyword evidence="3" id="KW-1185">Reference proteome</keyword>
<dbReference type="OrthoDB" id="5982854at2759"/>
<protein>
    <recommendedName>
        <fullName evidence="1">Reverse transcriptase domain-containing protein</fullName>
    </recommendedName>
</protein>
<dbReference type="InterPro" id="IPR050951">
    <property type="entry name" value="Retrovirus_Pol_polyprotein"/>
</dbReference>
<organism evidence="2 3">
    <name type="scientific">Mytilus coruscus</name>
    <name type="common">Sea mussel</name>
    <dbReference type="NCBI Taxonomy" id="42192"/>
    <lineage>
        <taxon>Eukaryota</taxon>
        <taxon>Metazoa</taxon>
        <taxon>Spiralia</taxon>
        <taxon>Lophotrochozoa</taxon>
        <taxon>Mollusca</taxon>
        <taxon>Bivalvia</taxon>
        <taxon>Autobranchia</taxon>
        <taxon>Pteriomorphia</taxon>
        <taxon>Mytilida</taxon>
        <taxon>Mytiloidea</taxon>
        <taxon>Mytilidae</taxon>
        <taxon>Mytilinae</taxon>
        <taxon>Mytilus</taxon>
    </lineage>
</organism>
<dbReference type="PANTHER" id="PTHR37984">
    <property type="entry name" value="PROTEIN CBG26694"/>
    <property type="match status" value="1"/>
</dbReference>
<dbReference type="Gene3D" id="3.30.70.270">
    <property type="match status" value="1"/>
</dbReference>
<dbReference type="SUPFAM" id="SSF56672">
    <property type="entry name" value="DNA/RNA polymerases"/>
    <property type="match status" value="1"/>
</dbReference>
<gene>
    <name evidence="2" type="ORF">MCOR_20350</name>
</gene>
<accession>A0A6J8BPS3</accession>
<dbReference type="InterPro" id="IPR000477">
    <property type="entry name" value="RT_dom"/>
</dbReference>
<feature type="domain" description="Reverse transcriptase" evidence="1">
    <location>
        <begin position="162"/>
        <end position="251"/>
    </location>
</feature>
<dbReference type="InterPro" id="IPR043128">
    <property type="entry name" value="Rev_trsase/Diguanyl_cyclase"/>
</dbReference>